<dbReference type="EMBL" id="JARIHO010000019">
    <property type="protein sequence ID" value="KAJ7347361.1"/>
    <property type="molecule type" value="Genomic_DNA"/>
</dbReference>
<comment type="caution">
    <text evidence="2">The sequence shown here is derived from an EMBL/GenBank/DDBJ whole genome shotgun (WGS) entry which is preliminary data.</text>
</comment>
<reference evidence="2" key="1">
    <citation type="submission" date="2023-03" db="EMBL/GenBank/DDBJ databases">
        <title>Massive genome expansion in bonnet fungi (Mycena s.s.) driven by repeated elements and novel gene families across ecological guilds.</title>
        <authorList>
            <consortium name="Lawrence Berkeley National Laboratory"/>
            <person name="Harder C.B."/>
            <person name="Miyauchi S."/>
            <person name="Viragh M."/>
            <person name="Kuo A."/>
            <person name="Thoen E."/>
            <person name="Andreopoulos B."/>
            <person name="Lu D."/>
            <person name="Skrede I."/>
            <person name="Drula E."/>
            <person name="Henrissat B."/>
            <person name="Morin E."/>
            <person name="Kohler A."/>
            <person name="Barry K."/>
            <person name="LaButti K."/>
            <person name="Morin E."/>
            <person name="Salamov A."/>
            <person name="Lipzen A."/>
            <person name="Mereny Z."/>
            <person name="Hegedus B."/>
            <person name="Baldrian P."/>
            <person name="Stursova M."/>
            <person name="Weitz H."/>
            <person name="Taylor A."/>
            <person name="Grigoriev I.V."/>
            <person name="Nagy L.G."/>
            <person name="Martin F."/>
            <person name="Kauserud H."/>
        </authorList>
    </citation>
    <scope>NUCLEOTIDE SEQUENCE</scope>
    <source>
        <strain evidence="2">CBHHK002</strain>
    </source>
</reference>
<feature type="compositionally biased region" description="Low complexity" evidence="1">
    <location>
        <begin position="23"/>
        <end position="34"/>
    </location>
</feature>
<name>A0AAD7A118_9AGAR</name>
<accession>A0AAD7A118</accession>
<gene>
    <name evidence="2" type="ORF">DFH08DRAFT_960699</name>
</gene>
<proteinExistence type="predicted"/>
<evidence type="ECO:0000313" key="2">
    <source>
        <dbReference type="EMBL" id="KAJ7347361.1"/>
    </source>
</evidence>
<evidence type="ECO:0000313" key="3">
    <source>
        <dbReference type="Proteomes" id="UP001218218"/>
    </source>
</evidence>
<protein>
    <submittedName>
        <fullName evidence="2">Uncharacterized protein</fullName>
    </submittedName>
</protein>
<keyword evidence="3" id="KW-1185">Reference proteome</keyword>
<sequence length="399" mass="45016">MSGTRSLSEPLESQISVREEVRSLSASRANSSKSRSSRRSDGEDYFDAPGFEPEDEDSQIRCSSYGIPMADVSKNCEAPFSAPPSPVDAWTSDFQTLNHALDAIARLAPSIIDVKPRQASYGDLNWDLTWLKHAYLVCKDPRTATRLKTLTATLLPELERVEDVLEYALRFGMPFEIYTDLNRVGRFRDVQLSALERKTLPAVYAYGHGDQLMRWSGGGEEQYRVYQGSLHILGWPNAVAFLAMGGICKFVAEVYAPDLIQCFARGPSPQVAEFVAGKQRWISVDGEAIAHSTDQVSLREVNILLGQVSSKRENDMVSLWPPLALLEKHCPHMRGYLSAGAYDFLESLRRKIVDEGKYEWKFNAEWKCILRGSCYIRVGKGRKDGRLEGWRRPEVIPRR</sequence>
<organism evidence="2 3">
    <name type="scientific">Mycena albidolilacea</name>
    <dbReference type="NCBI Taxonomy" id="1033008"/>
    <lineage>
        <taxon>Eukaryota</taxon>
        <taxon>Fungi</taxon>
        <taxon>Dikarya</taxon>
        <taxon>Basidiomycota</taxon>
        <taxon>Agaricomycotina</taxon>
        <taxon>Agaricomycetes</taxon>
        <taxon>Agaricomycetidae</taxon>
        <taxon>Agaricales</taxon>
        <taxon>Marasmiineae</taxon>
        <taxon>Mycenaceae</taxon>
        <taxon>Mycena</taxon>
    </lineage>
</organism>
<evidence type="ECO:0000256" key="1">
    <source>
        <dbReference type="SAM" id="MobiDB-lite"/>
    </source>
</evidence>
<feature type="region of interest" description="Disordered" evidence="1">
    <location>
        <begin position="21"/>
        <end position="58"/>
    </location>
</feature>
<dbReference type="AlphaFoldDB" id="A0AAD7A118"/>
<dbReference type="Proteomes" id="UP001218218">
    <property type="component" value="Unassembled WGS sequence"/>
</dbReference>